<evidence type="ECO:0000313" key="3">
    <source>
        <dbReference type="EMBL" id="QHS95032.1"/>
    </source>
</evidence>
<dbReference type="Pfam" id="PF19150">
    <property type="entry name" value="DUF5832"/>
    <property type="match status" value="1"/>
</dbReference>
<feature type="compositionally biased region" description="Polar residues" evidence="2">
    <location>
        <begin position="286"/>
        <end position="298"/>
    </location>
</feature>
<reference evidence="3" key="1">
    <citation type="journal article" date="2020" name="Nature">
        <title>Giant virus diversity and host interactions through global metagenomics.</title>
        <authorList>
            <person name="Schulz F."/>
            <person name="Roux S."/>
            <person name="Paez-Espino D."/>
            <person name="Jungbluth S."/>
            <person name="Walsh D.A."/>
            <person name="Denef V.J."/>
            <person name="McMahon K.D."/>
            <person name="Konstantinidis K.T."/>
            <person name="Eloe-Fadrosh E.A."/>
            <person name="Kyrpides N.C."/>
            <person name="Woyke T."/>
        </authorList>
    </citation>
    <scope>NUCLEOTIDE SEQUENCE</scope>
    <source>
        <strain evidence="3">GVMAG-M-3300018428-16</strain>
    </source>
</reference>
<dbReference type="InterPro" id="IPR043872">
    <property type="entry name" value="DUF5832"/>
</dbReference>
<organism evidence="3">
    <name type="scientific">viral metagenome</name>
    <dbReference type="NCBI Taxonomy" id="1070528"/>
    <lineage>
        <taxon>unclassified sequences</taxon>
        <taxon>metagenomes</taxon>
        <taxon>organismal metagenomes</taxon>
    </lineage>
</organism>
<name>A0A6C0BSS1_9ZZZZ</name>
<keyword evidence="1" id="KW-0175">Coiled coil</keyword>
<sequence length="321" mass="37349">MPTFSKPADENPLVDLLDEDEPISGQKFCCISFLSPENIIKQKELFLFQEFLKKFDFTKSMEKYEQFLQFIIFKYNLDQESITTDFKSFIAEERNNLIKTTIEDEYKNFVDAYEEHLEESFNEKHSFKTSVRGIKVRGSFNSQKEAEMKCKMLREIDPHHDIFVGPVGTWMPWEPEAYKTGRVEHLNDELNKLMHGKVENEKNAKIEFEKRIREAKEKAMEENQKLAEKTGNVLTQKMDKDGNLINTLAVDYDSIPDNEVIIPEEMKEKSGSTNVSANVRKELFDSNNISTRVATPTKSTRKSPSIDEITMTEIPKLDKKD</sequence>
<feature type="coiled-coil region" evidence="1">
    <location>
        <begin position="198"/>
        <end position="232"/>
    </location>
</feature>
<evidence type="ECO:0000256" key="2">
    <source>
        <dbReference type="SAM" id="MobiDB-lite"/>
    </source>
</evidence>
<feature type="region of interest" description="Disordered" evidence="2">
    <location>
        <begin position="286"/>
        <end position="321"/>
    </location>
</feature>
<dbReference type="EMBL" id="MN739237">
    <property type="protein sequence ID" value="QHS95032.1"/>
    <property type="molecule type" value="Genomic_DNA"/>
</dbReference>
<protein>
    <submittedName>
        <fullName evidence="3">Uncharacterized protein</fullName>
    </submittedName>
</protein>
<dbReference type="AlphaFoldDB" id="A0A6C0BSS1"/>
<proteinExistence type="predicted"/>
<accession>A0A6C0BSS1</accession>
<evidence type="ECO:0000256" key="1">
    <source>
        <dbReference type="SAM" id="Coils"/>
    </source>
</evidence>